<accession>A0ABQ0TZH5</accession>
<comment type="caution">
    <text evidence="1">The sequence shown here is derived from an EMBL/GenBank/DDBJ whole genome shotgun (WGS) entry which is preliminary data.</text>
</comment>
<sequence>MKWLPFLGNEEECESINPKIQPEENEFNEAILYALSKLSIEERNVLILRLVEEMSIGRDCYDLSPKTGQPS</sequence>
<dbReference type="EMBL" id="BJON01000029">
    <property type="protein sequence ID" value="GED72348.1"/>
    <property type="molecule type" value="Genomic_DNA"/>
</dbReference>
<protein>
    <submittedName>
        <fullName evidence="1">Uncharacterized protein</fullName>
    </submittedName>
</protein>
<keyword evidence="2" id="KW-1185">Reference proteome</keyword>
<evidence type="ECO:0000313" key="2">
    <source>
        <dbReference type="Proteomes" id="UP000319578"/>
    </source>
</evidence>
<reference evidence="1 2" key="1">
    <citation type="submission" date="2019-06" db="EMBL/GenBank/DDBJ databases">
        <title>Whole genome shotgun sequence of Brevibacillus reuszeri NBRC 15719.</title>
        <authorList>
            <person name="Hosoyama A."/>
            <person name="Uohara A."/>
            <person name="Ohji S."/>
            <person name="Ichikawa N."/>
        </authorList>
    </citation>
    <scope>NUCLEOTIDE SEQUENCE [LARGE SCALE GENOMIC DNA]</scope>
    <source>
        <strain evidence="1 2">NBRC 15719</strain>
    </source>
</reference>
<dbReference type="Proteomes" id="UP000319578">
    <property type="component" value="Unassembled WGS sequence"/>
</dbReference>
<gene>
    <name evidence="1" type="ORF">BRE01_60500</name>
</gene>
<evidence type="ECO:0000313" key="1">
    <source>
        <dbReference type="EMBL" id="GED72348.1"/>
    </source>
</evidence>
<organism evidence="1 2">
    <name type="scientific">Brevibacillus reuszeri</name>
    <dbReference type="NCBI Taxonomy" id="54915"/>
    <lineage>
        <taxon>Bacteria</taxon>
        <taxon>Bacillati</taxon>
        <taxon>Bacillota</taxon>
        <taxon>Bacilli</taxon>
        <taxon>Bacillales</taxon>
        <taxon>Paenibacillaceae</taxon>
        <taxon>Brevibacillus</taxon>
    </lineage>
</organism>
<name>A0ABQ0TZH5_9BACL</name>
<proteinExistence type="predicted"/>